<dbReference type="AlphaFoldDB" id="A0A4Y7SBP9"/>
<evidence type="ECO:0000313" key="3">
    <source>
        <dbReference type="Proteomes" id="UP000298030"/>
    </source>
</evidence>
<gene>
    <name evidence="2" type="ORF">FA13DRAFT_1719260</name>
</gene>
<reference evidence="2 3" key="1">
    <citation type="journal article" date="2019" name="Nat. Ecol. Evol.">
        <title>Megaphylogeny resolves global patterns of mushroom evolution.</title>
        <authorList>
            <person name="Varga T."/>
            <person name="Krizsan K."/>
            <person name="Foldi C."/>
            <person name="Dima B."/>
            <person name="Sanchez-Garcia M."/>
            <person name="Sanchez-Ramirez S."/>
            <person name="Szollosi G.J."/>
            <person name="Szarkandi J.G."/>
            <person name="Papp V."/>
            <person name="Albert L."/>
            <person name="Andreopoulos W."/>
            <person name="Angelini C."/>
            <person name="Antonin V."/>
            <person name="Barry K.W."/>
            <person name="Bougher N.L."/>
            <person name="Buchanan P."/>
            <person name="Buyck B."/>
            <person name="Bense V."/>
            <person name="Catcheside P."/>
            <person name="Chovatia M."/>
            <person name="Cooper J."/>
            <person name="Damon W."/>
            <person name="Desjardin D."/>
            <person name="Finy P."/>
            <person name="Geml J."/>
            <person name="Haridas S."/>
            <person name="Hughes K."/>
            <person name="Justo A."/>
            <person name="Karasinski D."/>
            <person name="Kautmanova I."/>
            <person name="Kiss B."/>
            <person name="Kocsube S."/>
            <person name="Kotiranta H."/>
            <person name="LaButti K.M."/>
            <person name="Lechner B.E."/>
            <person name="Liimatainen K."/>
            <person name="Lipzen A."/>
            <person name="Lukacs Z."/>
            <person name="Mihaltcheva S."/>
            <person name="Morgado L.N."/>
            <person name="Niskanen T."/>
            <person name="Noordeloos M.E."/>
            <person name="Ohm R.A."/>
            <person name="Ortiz-Santana B."/>
            <person name="Ovrebo C."/>
            <person name="Racz N."/>
            <person name="Riley R."/>
            <person name="Savchenko A."/>
            <person name="Shiryaev A."/>
            <person name="Soop K."/>
            <person name="Spirin V."/>
            <person name="Szebenyi C."/>
            <person name="Tomsovsky M."/>
            <person name="Tulloss R.E."/>
            <person name="Uehling J."/>
            <person name="Grigoriev I.V."/>
            <person name="Vagvolgyi C."/>
            <person name="Papp T."/>
            <person name="Martin F.M."/>
            <person name="Miettinen O."/>
            <person name="Hibbett D.S."/>
            <person name="Nagy L.G."/>
        </authorList>
    </citation>
    <scope>NUCLEOTIDE SEQUENCE [LARGE SCALE GENOMIC DNA]</scope>
    <source>
        <strain evidence="2 3">FP101781</strain>
    </source>
</reference>
<proteinExistence type="predicted"/>
<comment type="caution">
    <text evidence="2">The sequence shown here is derived from an EMBL/GenBank/DDBJ whole genome shotgun (WGS) entry which is preliminary data.</text>
</comment>
<evidence type="ECO:0000313" key="2">
    <source>
        <dbReference type="EMBL" id="TEB18961.1"/>
    </source>
</evidence>
<organism evidence="2 3">
    <name type="scientific">Coprinellus micaceus</name>
    <name type="common">Glistening ink-cap mushroom</name>
    <name type="synonym">Coprinus micaceus</name>
    <dbReference type="NCBI Taxonomy" id="71717"/>
    <lineage>
        <taxon>Eukaryota</taxon>
        <taxon>Fungi</taxon>
        <taxon>Dikarya</taxon>
        <taxon>Basidiomycota</taxon>
        <taxon>Agaricomycotina</taxon>
        <taxon>Agaricomycetes</taxon>
        <taxon>Agaricomycetidae</taxon>
        <taxon>Agaricales</taxon>
        <taxon>Agaricineae</taxon>
        <taxon>Psathyrellaceae</taxon>
        <taxon>Coprinellus</taxon>
    </lineage>
</organism>
<feature type="compositionally biased region" description="Basic residues" evidence="1">
    <location>
        <begin position="164"/>
        <end position="175"/>
    </location>
</feature>
<protein>
    <submittedName>
        <fullName evidence="2">Uncharacterized protein</fullName>
    </submittedName>
</protein>
<evidence type="ECO:0000256" key="1">
    <source>
        <dbReference type="SAM" id="MobiDB-lite"/>
    </source>
</evidence>
<dbReference type="Proteomes" id="UP000298030">
    <property type="component" value="Unassembled WGS sequence"/>
</dbReference>
<accession>A0A4Y7SBP9</accession>
<feature type="region of interest" description="Disordered" evidence="1">
    <location>
        <begin position="94"/>
        <end position="142"/>
    </location>
</feature>
<feature type="region of interest" description="Disordered" evidence="1">
    <location>
        <begin position="164"/>
        <end position="297"/>
    </location>
</feature>
<dbReference type="EMBL" id="QPFP01000214">
    <property type="protein sequence ID" value="TEB18961.1"/>
    <property type="molecule type" value="Genomic_DNA"/>
</dbReference>
<sequence>MSSSPYYELGGFPPEFVEPGSPVVEEPTLTPSQLEHVLDIGATMGVLGRAAGSGMFASEEIAAASACQFARRHTNAMCAVVDNCGQDRLTSSGVELESDDHGRQSPSGPRPHQRSRPSFDDTPLQRRPLSANVSTTLRPIEAVPKRHIPPTCWKKTASSFCTHRRHARPHDHHPHSPPESGHSCDTSSGGARARQGPPRPDQQTGVAAPPTMAMAANRDLSRRGRAKSTQGPKCLPLPAPLWTPAFTPPLRPAPPYSPPRARRGHTPGVASSVGGRKHHLPATTASATSLSGSQTQRRPEARVFYAYASQSSPSLPVSWQCGGATNFPTENSSALVGGLKKAGGQIEEWFQRGGLGKRSKTPEFRNPSPKLPHIEVGVLEDTVMTPEQAGERRREIYTHASATMSRLHCLQHKENPDLLPEDCDTCWATRSGQSPATVIGVTLHSDLIATRSGSSLSDMERKGILRTDTVTDGAMREYSVQVEATEARMGAKRKEGGCELEVVCLCEEDYTTAHM</sequence>
<feature type="compositionally biased region" description="Pro residues" evidence="1">
    <location>
        <begin position="235"/>
        <end position="258"/>
    </location>
</feature>
<feature type="compositionally biased region" description="Low complexity" evidence="1">
    <location>
        <begin position="282"/>
        <end position="291"/>
    </location>
</feature>
<name>A0A4Y7SBP9_COPMI</name>
<keyword evidence="3" id="KW-1185">Reference proteome</keyword>